<dbReference type="FunFam" id="2.130.10.10:FF:001515">
    <property type="entry name" value="Transducin family protein / WD-40 repeat family protein"/>
    <property type="match status" value="1"/>
</dbReference>
<dbReference type="CDD" id="cd00200">
    <property type="entry name" value="WD40"/>
    <property type="match status" value="1"/>
</dbReference>
<feature type="compositionally biased region" description="Basic and acidic residues" evidence="5">
    <location>
        <begin position="929"/>
        <end position="947"/>
    </location>
</feature>
<feature type="region of interest" description="Disordered" evidence="5">
    <location>
        <begin position="733"/>
        <end position="754"/>
    </location>
</feature>
<dbReference type="InterPro" id="IPR051570">
    <property type="entry name" value="TBC1_cilium_biogenesis"/>
</dbReference>
<keyword evidence="4" id="KW-0175">Coiled coil</keyword>
<dbReference type="STRING" id="4577.A0A1D6JNW9"/>
<protein>
    <submittedName>
        <fullName evidence="7">Transducin family protein / WD-40 repeat family protein</fullName>
    </submittedName>
</protein>
<dbReference type="InParanoid" id="A0A1D6JNW9"/>
<dbReference type="SUPFAM" id="SSF50978">
    <property type="entry name" value="WD40 repeat-like"/>
    <property type="match status" value="2"/>
</dbReference>
<organism evidence="7">
    <name type="scientific">Zea mays</name>
    <name type="common">Maize</name>
    <dbReference type="NCBI Taxonomy" id="4577"/>
    <lineage>
        <taxon>Eukaryota</taxon>
        <taxon>Viridiplantae</taxon>
        <taxon>Streptophyta</taxon>
        <taxon>Embryophyta</taxon>
        <taxon>Tracheophyta</taxon>
        <taxon>Spermatophyta</taxon>
        <taxon>Magnoliopsida</taxon>
        <taxon>Liliopsida</taxon>
        <taxon>Poales</taxon>
        <taxon>Poaceae</taxon>
        <taxon>PACMAD clade</taxon>
        <taxon>Panicoideae</taxon>
        <taxon>Andropogonodae</taxon>
        <taxon>Andropogoneae</taxon>
        <taxon>Tripsacinae</taxon>
        <taxon>Zea</taxon>
    </lineage>
</organism>
<dbReference type="FunFam" id="2.130.10.10:FF:001004">
    <property type="entry name" value="Transducin family protein / WD-40 repeat family protein"/>
    <property type="match status" value="1"/>
</dbReference>
<evidence type="ECO:0000256" key="2">
    <source>
        <dbReference type="ARBA" id="ARBA00022737"/>
    </source>
</evidence>
<dbReference type="PROSITE" id="PS00678">
    <property type="entry name" value="WD_REPEATS_1"/>
    <property type="match status" value="3"/>
</dbReference>
<dbReference type="EMBL" id="CM007647">
    <property type="protein sequence ID" value="ONL93719.1"/>
    <property type="molecule type" value="Genomic_DNA"/>
</dbReference>
<dbReference type="IntAct" id="A0A1D6JNW9">
    <property type="interactions" value="2"/>
</dbReference>
<evidence type="ECO:0000259" key="6">
    <source>
        <dbReference type="Pfam" id="PF04003"/>
    </source>
</evidence>
<proteinExistence type="inferred from homology"/>
<dbReference type="InterPro" id="IPR020472">
    <property type="entry name" value="WD40_PAC1"/>
</dbReference>
<feature type="compositionally biased region" description="Basic and acidic residues" evidence="5">
    <location>
        <begin position="733"/>
        <end position="742"/>
    </location>
</feature>
<evidence type="ECO:0000256" key="4">
    <source>
        <dbReference type="SAM" id="Coils"/>
    </source>
</evidence>
<keyword evidence="1" id="KW-0853">WD repeat</keyword>
<dbReference type="Pfam" id="PF25172">
    <property type="entry name" value="Beta-prop_WDR3_2nd"/>
    <property type="match status" value="1"/>
</dbReference>
<dbReference type="Pfam" id="PF25173">
    <property type="entry name" value="Beta-prop_WDR3_1st"/>
    <property type="match status" value="1"/>
</dbReference>
<dbReference type="SMR" id="A0A1D6JNW9"/>
<feature type="domain" description="Small-subunit processome Utp12" evidence="6">
    <location>
        <begin position="808"/>
        <end position="909"/>
    </location>
</feature>
<gene>
    <name evidence="7" type="ORF">ZEAMMB73_Zm00001d027706</name>
</gene>
<dbReference type="PROSITE" id="PS50082">
    <property type="entry name" value="WD_REPEATS_2"/>
    <property type="match status" value="8"/>
</dbReference>
<dbReference type="InterPro" id="IPR001680">
    <property type="entry name" value="WD40_rpt"/>
</dbReference>
<dbReference type="ExpressionAtlas" id="A0A1D6JNW9">
    <property type="expression patterns" value="baseline and differential"/>
</dbReference>
<comment type="similarity">
    <text evidence="3">Belongs to the WD repeat WDR3/UTP12 family.</text>
</comment>
<sequence>MVKAYLRYEPALTFGVIASPESNVVYDPSGRRLLAAALDRLAAWDIKRGLPSVSFAPSSSSPSLAVSCIASSHSAAVSSSVPLIPLRLSLSSALFEFGRLIASGHADGSIRLWDAETGACEATLHGHRSAASALRFGPSGAVLASGSKDCDVILWDVVAQAGLFRLRGHRDQVTDLVFLDSGKKLMSCSKDKFIRVWDLETQHCLQIVGGHRSEIWSMDVDPSERFLVSGSADPELQVFRIRQSVEEGEDWSKWDVLKLFGEIPRQSKERVANVRFNRDGSLVVCQVAGKTADIYRVLDETEAARKAKRRVSRKKEKASAKSMIAEENGTIIDPLPVQNLQNPTVIVTDVFKLFQVLRASKKICSITFSPSNPPRGCLATLSLSLNNNMLETYSVDKEKVSKMYSVEMHGHRSDIRSVSLNSEDNLLMSTSHNAVKIWNPSTGECLRTIDSGYGLSSAFVGNRYALVGTKSGTLEIMDIASGSLTEAIEAHAGSIRSIVPIPDEDGTVGARGFVTGSADHDVKFWEYQLVQKSDNDSKQLTVTNVRTLKMTEDVLAVSISPEGKHIAVALLDCHVKVFHMDTLKPSLNLYGHKLPVLCMDISSDGALLVTGSADKNLKIWGMDFGDCHRSIFAHSDSVMDVKFVYRTHYMFSVGKDRTMKYWDADKFELLLTLEGHHAEVWCLTLSSRGDFVVTGSHDRSIRRWDRTEEQLFIEEEKEKRLEETFEADLENDNDYRYGQKDDAPDEGSVGVPGRKTKETVTSADAIMDALDTAEEELKRINQHKMEEQITAKAAKFQPNVIMQGHSPSDYVLNVVSSIRPNDLEQALLALPFSDALKLMSYLKEWSLVPSKVELVCRVCLVLLQTHHNQLTATPAARSLLTELKDILYCRVKECKDTIGFNLAAMDHIKELLALRSDAPFRDAKAKLMEIKKEQSKRSSSRLDGDEKRKKKRKKASAES</sequence>
<dbReference type="Gene3D" id="2.130.10.10">
    <property type="entry name" value="YVTN repeat-like/Quinoprotein amine dehydrogenase"/>
    <property type="match status" value="3"/>
</dbReference>
<dbReference type="PANTHER" id="PTHR19853">
    <property type="entry name" value="WD REPEAT CONTAINING PROTEIN 3 WDR3"/>
    <property type="match status" value="1"/>
</dbReference>
<dbReference type="FunCoup" id="A0A1D6JNW9">
    <property type="interactions" value="3125"/>
</dbReference>
<feature type="region of interest" description="Disordered" evidence="5">
    <location>
        <begin position="929"/>
        <end position="959"/>
    </location>
</feature>
<dbReference type="PANTHER" id="PTHR19853:SF0">
    <property type="entry name" value="WD REPEAT-CONTAINING PROTEIN 3"/>
    <property type="match status" value="1"/>
</dbReference>
<evidence type="ECO:0000256" key="1">
    <source>
        <dbReference type="ARBA" id="ARBA00022574"/>
    </source>
</evidence>
<reference evidence="7" key="1">
    <citation type="submission" date="2015-12" db="EMBL/GenBank/DDBJ databases">
        <title>Update maize B73 reference genome by single molecule sequencing technologies.</title>
        <authorList>
            <consortium name="Maize Genome Sequencing Project"/>
            <person name="Ware D."/>
        </authorList>
    </citation>
    <scope>NUCLEOTIDE SEQUENCE [LARGE SCALE GENOMIC DNA]</scope>
    <source>
        <tissue evidence="7">Seedling</tissue>
    </source>
</reference>
<keyword evidence="2" id="KW-0677">Repeat</keyword>
<evidence type="ECO:0000313" key="7">
    <source>
        <dbReference type="EMBL" id="ONL93719.1"/>
    </source>
</evidence>
<evidence type="ECO:0000256" key="3">
    <source>
        <dbReference type="ARBA" id="ARBA00038229"/>
    </source>
</evidence>
<dbReference type="InterPro" id="IPR036322">
    <property type="entry name" value="WD40_repeat_dom_sf"/>
</dbReference>
<dbReference type="InterPro" id="IPR007148">
    <property type="entry name" value="SSU_processome_Utp12"/>
</dbReference>
<dbReference type="InterPro" id="IPR015943">
    <property type="entry name" value="WD40/YVTN_repeat-like_dom_sf"/>
</dbReference>
<feature type="coiled-coil region" evidence="4">
    <location>
        <begin position="763"/>
        <end position="790"/>
    </location>
</feature>
<dbReference type="PROSITE" id="PS50294">
    <property type="entry name" value="WD_REPEATS_REGION"/>
    <property type="match status" value="5"/>
</dbReference>
<dbReference type="AlphaFoldDB" id="A0A1D6JNW9"/>
<evidence type="ECO:0000256" key="5">
    <source>
        <dbReference type="SAM" id="MobiDB-lite"/>
    </source>
</evidence>
<dbReference type="FunFam" id="2.130.10.10:FF:001298">
    <property type="entry name" value="WD repeat-containing protein 3 isoform A"/>
    <property type="match status" value="1"/>
</dbReference>
<dbReference type="InterPro" id="IPR019775">
    <property type="entry name" value="WD40_repeat_CS"/>
</dbReference>
<dbReference type="SMART" id="SM00320">
    <property type="entry name" value="WD40"/>
    <property type="match status" value="12"/>
</dbReference>
<dbReference type="PRINTS" id="PR00320">
    <property type="entry name" value="GPROTEINBRPT"/>
</dbReference>
<dbReference type="Pfam" id="PF04003">
    <property type="entry name" value="Utp12"/>
    <property type="match status" value="1"/>
</dbReference>
<accession>A0A1D6JNW9</accession>
<name>A0A1D6JNW9_MAIZE</name>
<feature type="compositionally biased region" description="Basic residues" evidence="5">
    <location>
        <begin position="948"/>
        <end position="959"/>
    </location>
</feature>